<protein>
    <recommendedName>
        <fullName evidence="3">Carboxypeptidase-like protein</fullName>
    </recommendedName>
</protein>
<name>A0ABU8NQZ3_9SPHI</name>
<gene>
    <name evidence="1" type="ORF">WAE58_18995</name>
</gene>
<proteinExistence type="predicted"/>
<comment type="caution">
    <text evidence="1">The sequence shown here is derived from an EMBL/GenBank/DDBJ whole genome shotgun (WGS) entry which is preliminary data.</text>
</comment>
<dbReference type="EMBL" id="JBBEUB010000006">
    <property type="protein sequence ID" value="MEJ2904536.1"/>
    <property type="molecule type" value="Genomic_DNA"/>
</dbReference>
<sequence length="240" mass="27848">MLRSSIFLFFMLLCQGVFAQLIKGKVIDIQTERPLGGISIQLKYAKKISSATGDFSLIASAADTVWFSGIGYERRYVLVKDWKSPLMTIGLKPTSLDLEEVVIFGQRNHKADSLKLRKDFAREFNYKPIGIKDVFINSYQPRGRFEFVKIDVLQLVRLLGRKNDIQNKLKKRLHEDEKQAYIDSRFGKSFVSSLTKLESDSLDLFIERYRPTKEELLELSDYNLMLKIKSDLKTFKEKKN</sequence>
<dbReference type="RefSeq" id="WP_337717265.1">
    <property type="nucleotide sequence ID" value="NZ_JBBEUB010000006.1"/>
</dbReference>
<evidence type="ECO:0000313" key="2">
    <source>
        <dbReference type="Proteomes" id="UP001378956"/>
    </source>
</evidence>
<organism evidence="1 2">
    <name type="scientific">Pedobacter panaciterrae</name>
    <dbReference type="NCBI Taxonomy" id="363849"/>
    <lineage>
        <taxon>Bacteria</taxon>
        <taxon>Pseudomonadati</taxon>
        <taxon>Bacteroidota</taxon>
        <taxon>Sphingobacteriia</taxon>
        <taxon>Sphingobacteriales</taxon>
        <taxon>Sphingobacteriaceae</taxon>
        <taxon>Pedobacter</taxon>
    </lineage>
</organism>
<accession>A0ABU8NQZ3</accession>
<evidence type="ECO:0008006" key="3">
    <source>
        <dbReference type="Google" id="ProtNLM"/>
    </source>
</evidence>
<keyword evidence="2" id="KW-1185">Reference proteome</keyword>
<dbReference type="Proteomes" id="UP001378956">
    <property type="component" value="Unassembled WGS sequence"/>
</dbReference>
<evidence type="ECO:0000313" key="1">
    <source>
        <dbReference type="EMBL" id="MEJ2904536.1"/>
    </source>
</evidence>
<reference evidence="1 2" key="1">
    <citation type="submission" date="2024-03" db="EMBL/GenBank/DDBJ databases">
        <title>Sequence of Lycoming College Course Isolates.</title>
        <authorList>
            <person name="Plotts O."/>
            <person name="Newman J."/>
        </authorList>
    </citation>
    <scope>NUCLEOTIDE SEQUENCE [LARGE SCALE GENOMIC DNA]</scope>
    <source>
        <strain evidence="1 2">CJB-3</strain>
    </source>
</reference>